<evidence type="ECO:0000256" key="9">
    <source>
        <dbReference type="ARBA" id="ARBA00023310"/>
    </source>
</evidence>
<dbReference type="Gene3D" id="3.40.1380.10">
    <property type="match status" value="1"/>
</dbReference>
<keyword evidence="8" id="KW-0139">CF(1)</keyword>
<evidence type="ECO:0000313" key="11">
    <source>
        <dbReference type="Proteomes" id="UP000193391"/>
    </source>
</evidence>
<reference evidence="10 11" key="1">
    <citation type="submission" date="2014-03" db="EMBL/GenBank/DDBJ databases">
        <title>The draft genome sequence of Thalassospira mesophila JCM 18969.</title>
        <authorList>
            <person name="Lai Q."/>
            <person name="Shao Z."/>
        </authorList>
    </citation>
    <scope>NUCLEOTIDE SEQUENCE [LARGE SCALE GENOMIC DNA]</scope>
    <source>
        <strain evidence="10 11">JCM 18969</strain>
    </source>
</reference>
<comment type="similarity">
    <text evidence="3">Belongs to the ATPase gamma chain family.</text>
</comment>
<evidence type="ECO:0000256" key="2">
    <source>
        <dbReference type="ARBA" id="ARBA00004170"/>
    </source>
</evidence>
<accession>A0A1Y2KUT4</accession>
<evidence type="ECO:0000313" key="10">
    <source>
        <dbReference type="EMBL" id="OSQ35402.1"/>
    </source>
</evidence>
<dbReference type="Pfam" id="PF00231">
    <property type="entry name" value="ATP-synt"/>
    <property type="match status" value="1"/>
</dbReference>
<keyword evidence="9" id="KW-0066">ATP synthesis</keyword>
<sequence>MTERLADVSARIDGIHQLGAVVNAMKGIAAARAHVARTQLAAIDGYSDTIASAIASVLAKDDRTPLATGSGKAHKGLLVFCAEQGFAGAFSEHVLASITDDPARTTLFLVGTRGLSTATTQGRAPFWSIAMPSHTAGIPKMGDLIAKTIYHSVEEGRIESLDVIYSGWHSGHLKIVRQAIFPIDLAGFSPGNTPPPLIQLTKADLVESLSADYFHALLCKASLHAFAAENEARLEAMSSAGSQIERELELYRAKLRRVRQEEITAEIIELSTGIVSANHK</sequence>
<dbReference type="OrthoDB" id="6169121at2"/>
<keyword evidence="6" id="KW-0406">Ion transport</keyword>
<evidence type="ECO:0000256" key="6">
    <source>
        <dbReference type="ARBA" id="ARBA00023065"/>
    </source>
</evidence>
<dbReference type="EMBL" id="JFKA01000020">
    <property type="protein sequence ID" value="OSQ35402.1"/>
    <property type="molecule type" value="Genomic_DNA"/>
</dbReference>
<proteinExistence type="inferred from homology"/>
<evidence type="ECO:0000256" key="4">
    <source>
        <dbReference type="ARBA" id="ARBA00022448"/>
    </source>
</evidence>
<dbReference type="PRINTS" id="PR00126">
    <property type="entry name" value="ATPASEGAMMA"/>
</dbReference>
<evidence type="ECO:0000256" key="3">
    <source>
        <dbReference type="ARBA" id="ARBA00007681"/>
    </source>
</evidence>
<keyword evidence="4" id="KW-0813">Transport</keyword>
<comment type="function">
    <text evidence="1">Produces ATP from ADP in the presence of a proton gradient across the membrane. The gamma chain is believed to be important in regulating ATPase activity and the flow of protons through the CF(0) complex.</text>
</comment>
<keyword evidence="5" id="KW-0375">Hydrogen ion transport</keyword>
<dbReference type="InterPro" id="IPR035968">
    <property type="entry name" value="ATP_synth_F1_ATPase_gsu"/>
</dbReference>
<dbReference type="AlphaFoldDB" id="A0A1Y2KUT4"/>
<keyword evidence="7" id="KW-0472">Membrane</keyword>
<protein>
    <submittedName>
        <fullName evidence="10">Uncharacterized protein</fullName>
    </submittedName>
</protein>
<dbReference type="SUPFAM" id="SSF52943">
    <property type="entry name" value="ATP synthase (F1-ATPase), gamma subunit"/>
    <property type="match status" value="1"/>
</dbReference>
<evidence type="ECO:0000256" key="5">
    <source>
        <dbReference type="ARBA" id="ARBA00022781"/>
    </source>
</evidence>
<dbReference type="Gene3D" id="1.10.287.80">
    <property type="entry name" value="ATP synthase, gamma subunit, helix hairpin domain"/>
    <property type="match status" value="1"/>
</dbReference>
<organism evidence="10 11">
    <name type="scientific">Thalassospira mesophila</name>
    <dbReference type="NCBI Taxonomy" id="1293891"/>
    <lineage>
        <taxon>Bacteria</taxon>
        <taxon>Pseudomonadati</taxon>
        <taxon>Pseudomonadota</taxon>
        <taxon>Alphaproteobacteria</taxon>
        <taxon>Rhodospirillales</taxon>
        <taxon>Thalassospiraceae</taxon>
        <taxon>Thalassospira</taxon>
    </lineage>
</organism>
<dbReference type="GO" id="GO:0045259">
    <property type="term" value="C:proton-transporting ATP synthase complex"/>
    <property type="evidence" value="ECO:0007669"/>
    <property type="project" value="UniProtKB-KW"/>
</dbReference>
<dbReference type="Proteomes" id="UP000193391">
    <property type="component" value="Unassembled WGS sequence"/>
</dbReference>
<comment type="caution">
    <text evidence="10">The sequence shown here is derived from an EMBL/GenBank/DDBJ whole genome shotgun (WGS) entry which is preliminary data.</text>
</comment>
<keyword evidence="11" id="KW-1185">Reference proteome</keyword>
<evidence type="ECO:0000256" key="7">
    <source>
        <dbReference type="ARBA" id="ARBA00023136"/>
    </source>
</evidence>
<name>A0A1Y2KUT4_9PROT</name>
<dbReference type="RefSeq" id="WP_085586437.1">
    <property type="nucleotide sequence ID" value="NZ_JFKA01000020.1"/>
</dbReference>
<dbReference type="GO" id="GO:0046933">
    <property type="term" value="F:proton-transporting ATP synthase activity, rotational mechanism"/>
    <property type="evidence" value="ECO:0007669"/>
    <property type="project" value="InterPro"/>
</dbReference>
<gene>
    <name evidence="10" type="ORF">TMES_21370</name>
</gene>
<evidence type="ECO:0000256" key="1">
    <source>
        <dbReference type="ARBA" id="ARBA00003456"/>
    </source>
</evidence>
<comment type="subcellular location">
    <subcellularLocation>
        <location evidence="2">Membrane</location>
        <topology evidence="2">Peripheral membrane protein</topology>
    </subcellularLocation>
</comment>
<dbReference type="STRING" id="1293891.TMES_21370"/>
<dbReference type="InterPro" id="IPR000131">
    <property type="entry name" value="ATP_synth_F1_gsu"/>
</dbReference>
<evidence type="ECO:0000256" key="8">
    <source>
        <dbReference type="ARBA" id="ARBA00023196"/>
    </source>
</evidence>